<gene>
    <name evidence="2" type="ORF">SAMN06309945_1113</name>
</gene>
<keyword evidence="3" id="KW-1185">Reference proteome</keyword>
<accession>A0A1T5J1F6</accession>
<evidence type="ECO:0000313" key="2">
    <source>
        <dbReference type="EMBL" id="SKC45194.1"/>
    </source>
</evidence>
<evidence type="ECO:0000256" key="1">
    <source>
        <dbReference type="SAM" id="MobiDB-lite"/>
    </source>
</evidence>
<name>A0A1T5J1F6_9MICO</name>
<organism evidence="2 3">
    <name type="scientific">Okibacterium fritillariae</name>
    <dbReference type="NCBI Taxonomy" id="123320"/>
    <lineage>
        <taxon>Bacteria</taxon>
        <taxon>Bacillati</taxon>
        <taxon>Actinomycetota</taxon>
        <taxon>Actinomycetes</taxon>
        <taxon>Micrococcales</taxon>
        <taxon>Microbacteriaceae</taxon>
        <taxon>Okibacterium</taxon>
    </lineage>
</organism>
<feature type="compositionally biased region" description="Basic and acidic residues" evidence="1">
    <location>
        <begin position="88"/>
        <end position="111"/>
    </location>
</feature>
<dbReference type="EMBL" id="FUZP01000001">
    <property type="protein sequence ID" value="SKC45194.1"/>
    <property type="molecule type" value="Genomic_DNA"/>
</dbReference>
<proteinExistence type="predicted"/>
<feature type="region of interest" description="Disordered" evidence="1">
    <location>
        <begin position="64"/>
        <end position="111"/>
    </location>
</feature>
<reference evidence="2 3" key="1">
    <citation type="submission" date="2017-02" db="EMBL/GenBank/DDBJ databases">
        <authorList>
            <person name="Peterson S.W."/>
        </authorList>
    </citation>
    <scope>NUCLEOTIDE SEQUENCE [LARGE SCALE GENOMIC DNA]</scope>
    <source>
        <strain evidence="2 3">VKM Ac-2059</strain>
    </source>
</reference>
<evidence type="ECO:0000313" key="3">
    <source>
        <dbReference type="Proteomes" id="UP000190857"/>
    </source>
</evidence>
<dbReference type="AlphaFoldDB" id="A0A1T5J1F6"/>
<dbReference type="Proteomes" id="UP000190857">
    <property type="component" value="Unassembled WGS sequence"/>
</dbReference>
<sequence>MALRASTGALDPAIVTCTRKADPVDASDRTPLITRFRAALVRLTGRKPSALAGLGRAAEIDAFGRSAEPVDDPDAGREEYEPAADTPWELRDGDLRNGDPRGDEGFSRTPR</sequence>
<protein>
    <submittedName>
        <fullName evidence="2">Uncharacterized protein</fullName>
    </submittedName>
</protein>